<dbReference type="AlphaFoldDB" id="A0A7W7S1W5"/>
<dbReference type="Proteomes" id="UP000534286">
    <property type="component" value="Unassembled WGS sequence"/>
</dbReference>
<organism evidence="1 2">
    <name type="scientific">Streptosporangium album</name>
    <dbReference type="NCBI Taxonomy" id="47479"/>
    <lineage>
        <taxon>Bacteria</taxon>
        <taxon>Bacillati</taxon>
        <taxon>Actinomycetota</taxon>
        <taxon>Actinomycetes</taxon>
        <taxon>Streptosporangiales</taxon>
        <taxon>Streptosporangiaceae</taxon>
        <taxon>Streptosporangium</taxon>
    </lineage>
</organism>
<name>A0A7W7S1W5_9ACTN</name>
<comment type="caution">
    <text evidence="1">The sequence shown here is derived from an EMBL/GenBank/DDBJ whole genome shotgun (WGS) entry which is preliminary data.</text>
</comment>
<accession>A0A7W7S1W5</accession>
<protein>
    <submittedName>
        <fullName evidence="1">Uncharacterized protein</fullName>
    </submittedName>
</protein>
<sequence>MSAGAGRLGWPLVRPANEALFRLSLRRLAELSGR</sequence>
<gene>
    <name evidence="1" type="ORF">FHR32_006423</name>
</gene>
<evidence type="ECO:0000313" key="1">
    <source>
        <dbReference type="EMBL" id="MBB4942037.1"/>
    </source>
</evidence>
<proteinExistence type="predicted"/>
<dbReference type="EMBL" id="JACHJU010000003">
    <property type="protein sequence ID" value="MBB4942037.1"/>
    <property type="molecule type" value="Genomic_DNA"/>
</dbReference>
<reference evidence="1 2" key="1">
    <citation type="submission" date="2020-08" db="EMBL/GenBank/DDBJ databases">
        <title>Sequencing the genomes of 1000 actinobacteria strains.</title>
        <authorList>
            <person name="Klenk H.-P."/>
        </authorList>
    </citation>
    <scope>NUCLEOTIDE SEQUENCE [LARGE SCALE GENOMIC DNA]</scope>
    <source>
        <strain evidence="1 2">DSM 43023</strain>
    </source>
</reference>
<keyword evidence="2" id="KW-1185">Reference proteome</keyword>
<evidence type="ECO:0000313" key="2">
    <source>
        <dbReference type="Proteomes" id="UP000534286"/>
    </source>
</evidence>